<proteinExistence type="predicted"/>
<dbReference type="EMBL" id="RHLK01000018">
    <property type="protein sequence ID" value="MVP02147.1"/>
    <property type="molecule type" value="Genomic_DNA"/>
</dbReference>
<evidence type="ECO:0000313" key="1">
    <source>
        <dbReference type="EMBL" id="MVP02147.1"/>
    </source>
</evidence>
<gene>
    <name evidence="1" type="ORF">EDM21_21945</name>
</gene>
<dbReference type="RefSeq" id="WP_157338575.1">
    <property type="nucleotide sequence ID" value="NZ_RHLK01000018.1"/>
</dbReference>
<reference evidence="1 2" key="1">
    <citation type="journal article" date="2019" name="Microorganisms">
        <title>Paenibacillus lutrae sp. nov., A Chitinolytic Species Isolated from A River Otter in Castril Natural Park, Granada, Spain.</title>
        <authorList>
            <person name="Rodriguez M."/>
            <person name="Reina J.C."/>
            <person name="Bejar V."/>
            <person name="Llamas I."/>
        </authorList>
    </citation>
    <scope>NUCLEOTIDE SEQUENCE [LARGE SCALE GENOMIC DNA]</scope>
    <source>
        <strain evidence="1 2">N10</strain>
    </source>
</reference>
<protein>
    <submittedName>
        <fullName evidence="1">Uncharacterized protein</fullName>
    </submittedName>
</protein>
<evidence type="ECO:0000313" key="2">
    <source>
        <dbReference type="Proteomes" id="UP000490800"/>
    </source>
</evidence>
<organism evidence="1 2">
    <name type="scientific">Paenibacillus lutrae</name>
    <dbReference type="NCBI Taxonomy" id="2078573"/>
    <lineage>
        <taxon>Bacteria</taxon>
        <taxon>Bacillati</taxon>
        <taxon>Bacillota</taxon>
        <taxon>Bacilli</taxon>
        <taxon>Bacillales</taxon>
        <taxon>Paenibacillaceae</taxon>
        <taxon>Paenibacillus</taxon>
    </lineage>
</organism>
<accession>A0A7X3FMS2</accession>
<keyword evidence="2" id="KW-1185">Reference proteome</keyword>
<comment type="caution">
    <text evidence="1">The sequence shown here is derived from an EMBL/GenBank/DDBJ whole genome shotgun (WGS) entry which is preliminary data.</text>
</comment>
<dbReference type="Proteomes" id="UP000490800">
    <property type="component" value="Unassembled WGS sequence"/>
</dbReference>
<sequence>MANDIRVIYRATARKTILVIGKYTNNGAKKAKVTVIRDYLGELSKGDCIKVPVDLYLLAARVHPSYVNDYIAADPDRIDQLMRKLLIQALNRKVEQLYPSQ</sequence>
<dbReference type="AlphaFoldDB" id="A0A7X3FMS2"/>
<name>A0A7X3FMS2_9BACL</name>